<dbReference type="InterPro" id="IPR002885">
    <property type="entry name" value="PPR_rpt"/>
</dbReference>
<proteinExistence type="predicted"/>
<dbReference type="GO" id="GO:0003729">
    <property type="term" value="F:mRNA binding"/>
    <property type="evidence" value="ECO:0007669"/>
    <property type="project" value="TreeGrafter"/>
</dbReference>
<comment type="caution">
    <text evidence="2">The sequence shown here is derived from an EMBL/GenBank/DDBJ whole genome shotgun (WGS) entry which is preliminary data.</text>
</comment>
<gene>
    <name evidence="2" type="ORF">VFPPC_05100</name>
</gene>
<name>A0A179FUA8_METCM</name>
<dbReference type="STRING" id="1380566.A0A179FUA8"/>
<dbReference type="KEGG" id="pchm:VFPPC_05100"/>
<dbReference type="AlphaFoldDB" id="A0A179FUA8"/>
<organism evidence="2 3">
    <name type="scientific">Pochonia chlamydosporia 170</name>
    <dbReference type="NCBI Taxonomy" id="1380566"/>
    <lineage>
        <taxon>Eukaryota</taxon>
        <taxon>Fungi</taxon>
        <taxon>Dikarya</taxon>
        <taxon>Ascomycota</taxon>
        <taxon>Pezizomycotina</taxon>
        <taxon>Sordariomycetes</taxon>
        <taxon>Hypocreomycetidae</taxon>
        <taxon>Hypocreales</taxon>
        <taxon>Clavicipitaceae</taxon>
        <taxon>Pochonia</taxon>
    </lineage>
</organism>
<dbReference type="PANTHER" id="PTHR47938">
    <property type="entry name" value="RESPIRATORY COMPLEX I CHAPERONE (CIA84), PUTATIVE (AFU_ORTHOLOGUE AFUA_2G06020)-RELATED"/>
    <property type="match status" value="1"/>
</dbReference>
<dbReference type="OrthoDB" id="185373at2759"/>
<feature type="region of interest" description="Disordered" evidence="1">
    <location>
        <begin position="1141"/>
        <end position="1167"/>
    </location>
</feature>
<dbReference type="Proteomes" id="UP000078397">
    <property type="component" value="Unassembled WGS sequence"/>
</dbReference>
<evidence type="ECO:0000313" key="2">
    <source>
        <dbReference type="EMBL" id="OAQ68947.1"/>
    </source>
</evidence>
<dbReference type="PANTHER" id="PTHR47938:SF35">
    <property type="entry name" value="PENTATRICOPEPTIDE REPEAT-CONTAINING PROTEIN 4, MITOCHONDRIAL-RELATED"/>
    <property type="match status" value="1"/>
</dbReference>
<feature type="region of interest" description="Disordered" evidence="1">
    <location>
        <begin position="147"/>
        <end position="189"/>
    </location>
</feature>
<sequence length="1167" mass="131946">MLERTAASLESCNLQRVLPKPTRSAKRCRRLHTGFWQHGASAIELTSIWPVQTRGSQGVLEAVDPSSQPLQAGLLASTFLLDFLYPFPSGAYAYLRRLYPALTRPRSENQSFGTSRRRNFTSTAVATEVDTSAALLRCSDSVGQKSSPIRGYASGSDSSATSEIADSATQIPTTASVSPDEPVRANGYSRNSREVCLETLTDHLSRPEDKMYSDVWDLYCRLDDDHKQGQKASVVAYLSTSQGIVDTGRAISLLRQIPMETWDEKLQTVGVLLHLQAGDEAAAIDVLNSGLKTRSCAGGFKYLVEYAITSQKWPIALKVWLEYYSLATKAGRPISLYNNLPLLNSVPDLSKLYFSLERYLEVEAAGPVRSINLYEDTREGLQAMRRWLARQALRQPCAPRQAMRILQIWDDTNLYVGYLMRMLRRLNDGLETRASLAALPEIYQQYRTMERAKPPRLLLRGMFNFYYPADAAGLAQIYSDWHQTWGDLDHWGYVKYLNFYSTTGDVQAVKDLWARYTKLFPKASKSPLAFRSTMNVFAQLGDVAGAEHELRIMRDHYGVQPDIYIWNSLLKCYSRANDQARVFQCFEEIKKVDQPNSSTYAQVMAMAARKGDLATTLDFYNQSQKAGVQISKEMALPLVMVYCRNDRLVDAQKICTEFAQRKVTSTAVWNQLVYFNGLQGKLNTCYALLKAMKSYGVEWDHQTHEFLLRALVQANQIPAAYRFLRNARDNDIFPLGPEHFAIVMTGAVRKGQLDLAKAILSHMRSCGMTISFKAHVSLVEAAFRQTPSAPGTQTLAKDLVEHLGSMLSRNNSQTPTLSADVPPWGPPVGLGELKRQTKEIGRAIMLLVELRNFSAVERLVTGYLEVFPEFKQKNYFPPDIASALMLGYLKEGQRDQVHDLWQNTLKAVQANCTNAQGRIHPAHRYDIARPLNVVAKTYRDANDGPGLLNTVEQLTSAGFKLTSTNWNLCIQYLAEMGHWERAMDWCEEYLMPRWRGWTPGAKTPQERRDSNNTHVLVASQATVFSLQKEWLKLRKLAAWSSEVSSKLQDMERRHPMLHYAFITTDYEHLPATWALPKKKSINKAIKDMIGPLSHDELKVVRKALEKQLRVEKQRKSRRTVRSPLHVVRRSNKQGHVLTRAVKSDSENSAVVLNGEHASTREDTSRSD</sequence>
<evidence type="ECO:0000313" key="3">
    <source>
        <dbReference type="Proteomes" id="UP000078397"/>
    </source>
</evidence>
<protein>
    <submittedName>
        <fullName evidence="2">Translation regulator (Cya5)</fullName>
    </submittedName>
</protein>
<feature type="compositionally biased region" description="Basic and acidic residues" evidence="1">
    <location>
        <begin position="1157"/>
        <end position="1167"/>
    </location>
</feature>
<feature type="compositionally biased region" description="Polar residues" evidence="1">
    <location>
        <begin position="155"/>
        <end position="177"/>
    </location>
</feature>
<reference evidence="2 3" key="1">
    <citation type="journal article" date="2016" name="PLoS Pathog.">
        <title>Biosynthesis of antibiotic leucinostatins in bio-control fungus Purpureocillium lilacinum and their inhibition on phytophthora revealed by genome mining.</title>
        <authorList>
            <person name="Wang G."/>
            <person name="Liu Z."/>
            <person name="Lin R."/>
            <person name="Li E."/>
            <person name="Mao Z."/>
            <person name="Ling J."/>
            <person name="Yang Y."/>
            <person name="Yin W.B."/>
            <person name="Xie B."/>
        </authorList>
    </citation>
    <scope>NUCLEOTIDE SEQUENCE [LARGE SCALE GENOMIC DNA]</scope>
    <source>
        <strain evidence="2">170</strain>
    </source>
</reference>
<dbReference type="RefSeq" id="XP_018145797.1">
    <property type="nucleotide sequence ID" value="XM_018284344.1"/>
</dbReference>
<dbReference type="InterPro" id="IPR011990">
    <property type="entry name" value="TPR-like_helical_dom_sf"/>
</dbReference>
<dbReference type="EMBL" id="LSBJ02000003">
    <property type="protein sequence ID" value="OAQ68947.1"/>
    <property type="molecule type" value="Genomic_DNA"/>
</dbReference>
<dbReference type="GeneID" id="28848338"/>
<dbReference type="Gene3D" id="1.25.40.10">
    <property type="entry name" value="Tetratricopeptide repeat domain"/>
    <property type="match status" value="2"/>
</dbReference>
<accession>A0A179FUA8</accession>
<keyword evidence="3" id="KW-1185">Reference proteome</keyword>
<dbReference type="Pfam" id="PF13812">
    <property type="entry name" value="PPR_3"/>
    <property type="match status" value="1"/>
</dbReference>
<evidence type="ECO:0000256" key="1">
    <source>
        <dbReference type="SAM" id="MobiDB-lite"/>
    </source>
</evidence>